<reference evidence="10" key="1">
    <citation type="submission" date="2022-11" db="EMBL/GenBank/DDBJ databases">
        <authorList>
            <person name="Kikuchi T."/>
        </authorList>
    </citation>
    <scope>NUCLEOTIDE SEQUENCE</scope>
    <source>
        <strain evidence="10">PS1010</strain>
    </source>
</reference>
<feature type="compositionally biased region" description="Polar residues" evidence="7">
    <location>
        <begin position="332"/>
        <end position="344"/>
    </location>
</feature>
<feature type="compositionally biased region" description="Polar residues" evidence="7">
    <location>
        <begin position="117"/>
        <end position="135"/>
    </location>
</feature>
<comment type="subcellular location">
    <subcellularLocation>
        <location evidence="1">Endoplasmic reticulum</location>
    </subcellularLocation>
    <subcellularLocation>
        <location evidence="6">Golgi apparatus membrane</location>
    </subcellularLocation>
</comment>
<keyword evidence="6" id="KW-0333">Golgi apparatus</keyword>
<dbReference type="EMBL" id="CANHGI010000006">
    <property type="protein sequence ID" value="CAI5454786.1"/>
    <property type="molecule type" value="Genomic_DNA"/>
</dbReference>
<dbReference type="Pfam" id="PF12931">
    <property type="entry name" value="TPR_Sec16"/>
    <property type="match status" value="1"/>
</dbReference>
<evidence type="ECO:0000256" key="1">
    <source>
        <dbReference type="ARBA" id="ARBA00004240"/>
    </source>
</evidence>
<evidence type="ECO:0000259" key="8">
    <source>
        <dbReference type="Pfam" id="PF12931"/>
    </source>
</evidence>
<dbReference type="OrthoDB" id="8918678at2759"/>
<evidence type="ECO:0000256" key="4">
    <source>
        <dbReference type="ARBA" id="ARBA00022824"/>
    </source>
</evidence>
<feature type="compositionally biased region" description="Low complexity" evidence="7">
    <location>
        <begin position="1"/>
        <end position="28"/>
    </location>
</feature>
<feature type="compositionally biased region" description="Low complexity" evidence="7">
    <location>
        <begin position="1319"/>
        <end position="1334"/>
    </location>
</feature>
<feature type="region of interest" description="Disordered" evidence="7">
    <location>
        <begin position="483"/>
        <end position="550"/>
    </location>
</feature>
<dbReference type="CDD" id="cd09233">
    <property type="entry name" value="ACE1-Sec16-like"/>
    <property type="match status" value="1"/>
</dbReference>
<dbReference type="GO" id="GO:0070971">
    <property type="term" value="C:endoplasmic reticulum exit site"/>
    <property type="evidence" value="ECO:0007669"/>
    <property type="project" value="UniProtKB-ARBA"/>
</dbReference>
<evidence type="ECO:0000256" key="2">
    <source>
        <dbReference type="ARBA" id="ARBA00005927"/>
    </source>
</evidence>
<feature type="compositionally biased region" description="Polar residues" evidence="7">
    <location>
        <begin position="1415"/>
        <end position="1432"/>
    </location>
</feature>
<protein>
    <recommendedName>
        <fullName evidence="6">Protein transport protein sec16</fullName>
    </recommendedName>
</protein>
<evidence type="ECO:0000313" key="10">
    <source>
        <dbReference type="EMBL" id="CAI5454786.1"/>
    </source>
</evidence>
<keyword evidence="11" id="KW-1185">Reference proteome</keyword>
<dbReference type="PANTHER" id="PTHR13402">
    <property type="entry name" value="RGPR-RELATED"/>
    <property type="match status" value="1"/>
</dbReference>
<feature type="compositionally biased region" description="Polar residues" evidence="7">
    <location>
        <begin position="362"/>
        <end position="376"/>
    </location>
</feature>
<dbReference type="GO" id="GO:0007030">
    <property type="term" value="P:Golgi organization"/>
    <property type="evidence" value="ECO:0007669"/>
    <property type="project" value="TreeGrafter"/>
</dbReference>
<feature type="compositionally biased region" description="Pro residues" evidence="7">
    <location>
        <begin position="1335"/>
        <end position="1364"/>
    </location>
</feature>
<dbReference type="Proteomes" id="UP001152747">
    <property type="component" value="Unassembled WGS sequence"/>
</dbReference>
<gene>
    <name evidence="10" type="ORF">CAMP_LOCUS17423</name>
</gene>
<sequence length="1432" mass="160249">MSFYWQQALQKQQQQQQQNTGYQQQDPQFSSNNPGQWDYINLGGAPAQQYQWNPNQNQQQNYHNTHQQPPPQNGMNPPQQNQHQVQNQWTQGQATPVEHTPLLRQQPPQNAAIPNLGNYSAPSSKEVTPEPAQQNWNQASYQVEQQWNQNHNQSQNQVHNYPVEVKEVTPEPVYQQTQQLEVVDPVPTNFQQWSQPQPQLQPQDQIVSSKEVTPEPLLYHGTQIYPSKTSSKEVTPEPTQVVPTKEVTPEPAHHPTPTAPPQEQQFSAPLPTEKPLTVQSQPEIQEKPKNEIKVTPSSSEDDWEKADLEVQAVEKEQPNGQAEQQVEENSRESSLGGSWSNEQAPQVEESSRRVTPDKPALNLTTSPGEAQATSTPKDFEKRGSVSSQRTLEAEVSTIDTTFTQKKHEEESGNNSDSTLASNQAPIERGSIRASYRNYKQQYTEILKRLNGYRIDKNRADFRPSSKLGNPLLAATESLTGPIRTKSMRLDGRTSVPLPQSQSYNDDLCSESGSHRRHRVSRLESGRSSARPQYGYDSSNQSSSAVQQDVRRYQGRHSVMGIPYRNHYAAERFSPQYPEGSSLSESDEDEYNEPPNGSYQGYDYEMSYHSNVSQKSQRTSNIEGPEYYYFGVVHIAIETVQQILEQSPPPESYWALPPMEKAAYMFYAAIYKAQYRDTHEFHKLFNREYFKYVCAGDAPDVALYKVCKSIQDQYVARMQEKQKQAAYEASQKQYLSDDGSQDSEEDIVTPVHPKSIMRRYSESASLYENDDINSSIASGLYFKGPAKFTAPHAFLTFGVGGRTVSVQPDKSISVVNIDDMKSFLKDAATLKIHDMLYSFKGPLIPNQSPAHTVRLFITKQIEAIKRSDVAIENRYANDVVESLLVWQLLEMMVKQQGNVTGPDIAELLLSASNFKVDTQTAPPTADIGQALGQFTSCLLGGHVDEAVECAIRHGLFTDALILTRRLYPNDSQKVLEIEERFLQTRSMNNPVNTLVSVANGIIPPVITDPLLDDWRTHAAIILANLNQKETAMNTIYQLARALRDRDYHSAADFCFMVVCILAGIDPFVPVKETNGDGFSANISLVHSAIPDDDGFDLDREHCGFFITDLQATEIFDYALRLKPERGDSPLSRCVGYQTFRMTYAKLLATHGLTTEAYRYCVEIARSVWNQYTNYKMEDLIELCDLAESLHYVASADPSEIGWISQLRTMCQTALYPAQNLATTSAISTSTSSSSTIANPVQPAIQEQYIEPAPVSKAEDPPTPEPPVIKAEENLVDWNAAPIIPEVQEKPEIIEQQMTPYQHHQQPPKEETVEEPAQWDQGYQQQQQQEQYQEEVAPPPPALPVVPIEEPAPPAAAPPVAAPPSAAPGTSAPSGFRAVRGASRYANAASAPAVAPMSFGFMPQAQDNDDSFDPFSGQANPTIQQNPTKPSADE</sequence>
<organism evidence="10 11">
    <name type="scientific">Caenorhabditis angaria</name>
    <dbReference type="NCBI Taxonomy" id="860376"/>
    <lineage>
        <taxon>Eukaryota</taxon>
        <taxon>Metazoa</taxon>
        <taxon>Ecdysozoa</taxon>
        <taxon>Nematoda</taxon>
        <taxon>Chromadorea</taxon>
        <taxon>Rhabditida</taxon>
        <taxon>Rhabditina</taxon>
        <taxon>Rhabditomorpha</taxon>
        <taxon>Rhabditoidea</taxon>
        <taxon>Rhabditidae</taxon>
        <taxon>Peloderinae</taxon>
        <taxon>Caenorhabditis</taxon>
    </lineage>
</organism>
<dbReference type="Gene3D" id="1.25.40.1030">
    <property type="match status" value="1"/>
</dbReference>
<dbReference type="InterPro" id="IPR024340">
    <property type="entry name" value="Sec16_CCD"/>
</dbReference>
<feature type="region of interest" description="Disordered" evidence="7">
    <location>
        <begin position="1397"/>
        <end position="1432"/>
    </location>
</feature>
<feature type="domain" description="Sec16 central conserved" evidence="9">
    <location>
        <begin position="791"/>
        <end position="896"/>
    </location>
</feature>
<accession>A0A9P1J1D7</accession>
<feature type="region of interest" description="Disordered" evidence="7">
    <location>
        <begin position="574"/>
        <end position="601"/>
    </location>
</feature>
<comment type="caution">
    <text evidence="10">The sequence shown here is derived from an EMBL/GenBank/DDBJ whole genome shotgun (WGS) entry which is preliminary data.</text>
</comment>
<feature type="compositionally biased region" description="Polar residues" evidence="7">
    <location>
        <begin position="412"/>
        <end position="424"/>
    </location>
</feature>
<dbReference type="PANTHER" id="PTHR13402:SF6">
    <property type="entry name" value="SECRETORY 16, ISOFORM I"/>
    <property type="match status" value="1"/>
</dbReference>
<dbReference type="Pfam" id="PF12932">
    <property type="entry name" value="Sec16"/>
    <property type="match status" value="1"/>
</dbReference>
<dbReference type="InterPro" id="IPR024298">
    <property type="entry name" value="Sec16_Sec23-bd"/>
</dbReference>
<evidence type="ECO:0000256" key="7">
    <source>
        <dbReference type="SAM" id="MobiDB-lite"/>
    </source>
</evidence>
<keyword evidence="3 6" id="KW-0813">Transport</keyword>
<feature type="region of interest" description="Disordered" evidence="7">
    <location>
        <begin position="57"/>
        <end position="91"/>
    </location>
</feature>
<proteinExistence type="inferred from homology"/>
<keyword evidence="6" id="KW-0653">Protein transport</keyword>
<dbReference type="GO" id="GO:0070973">
    <property type="term" value="P:protein localization to endoplasmic reticulum exit site"/>
    <property type="evidence" value="ECO:0007669"/>
    <property type="project" value="TreeGrafter"/>
</dbReference>
<feature type="compositionally biased region" description="Polar residues" evidence="7">
    <location>
        <begin position="525"/>
        <end position="546"/>
    </location>
</feature>
<evidence type="ECO:0000313" key="11">
    <source>
        <dbReference type="Proteomes" id="UP001152747"/>
    </source>
</evidence>
<feature type="region of interest" description="Disordered" evidence="7">
    <location>
        <begin position="1297"/>
        <end position="1374"/>
    </location>
</feature>
<keyword evidence="5 6" id="KW-0931">ER-Golgi transport</keyword>
<feature type="region of interest" description="Disordered" evidence="7">
    <location>
        <begin position="213"/>
        <end position="425"/>
    </location>
</feature>
<feature type="region of interest" description="Disordered" evidence="7">
    <location>
        <begin position="107"/>
        <end position="135"/>
    </location>
</feature>
<evidence type="ECO:0000256" key="5">
    <source>
        <dbReference type="ARBA" id="ARBA00022892"/>
    </source>
</evidence>
<dbReference type="GO" id="GO:0016192">
    <property type="term" value="P:vesicle-mediated transport"/>
    <property type="evidence" value="ECO:0007669"/>
    <property type="project" value="UniProtKB-KW"/>
</dbReference>
<name>A0A9P1J1D7_9PELO</name>
<keyword evidence="6" id="KW-0472">Membrane</keyword>
<comment type="similarity">
    <text evidence="2 6">Belongs to the SEC16 family.</text>
</comment>
<feature type="domain" description="Sec16 Sec23-binding" evidence="8">
    <location>
        <begin position="935"/>
        <end position="1204"/>
    </location>
</feature>
<keyword evidence="4 6" id="KW-0256">Endoplasmic reticulum</keyword>
<dbReference type="GO" id="GO:0015031">
    <property type="term" value="P:protein transport"/>
    <property type="evidence" value="ECO:0007669"/>
    <property type="project" value="UniProtKB-KW"/>
</dbReference>
<evidence type="ECO:0000259" key="9">
    <source>
        <dbReference type="Pfam" id="PF12932"/>
    </source>
</evidence>
<dbReference type="GO" id="GO:0000139">
    <property type="term" value="C:Golgi membrane"/>
    <property type="evidence" value="ECO:0007669"/>
    <property type="project" value="UniProtKB-SubCell"/>
</dbReference>
<dbReference type="GO" id="GO:0012507">
    <property type="term" value="C:ER to Golgi transport vesicle membrane"/>
    <property type="evidence" value="ECO:0007669"/>
    <property type="project" value="TreeGrafter"/>
</dbReference>
<evidence type="ECO:0000256" key="6">
    <source>
        <dbReference type="RuleBase" id="RU364101"/>
    </source>
</evidence>
<feature type="compositionally biased region" description="Basic and acidic residues" evidence="7">
    <location>
        <begin position="305"/>
        <end position="317"/>
    </location>
</feature>
<feature type="region of interest" description="Disordered" evidence="7">
    <location>
        <begin position="1"/>
        <end position="42"/>
    </location>
</feature>
<evidence type="ECO:0000256" key="3">
    <source>
        <dbReference type="ARBA" id="ARBA00022448"/>
    </source>
</evidence>